<feature type="domain" description="Tail sheath protein C-terminal" evidence="2">
    <location>
        <begin position="350"/>
        <end position="454"/>
    </location>
</feature>
<keyword evidence="4" id="KW-1185">Reference proteome</keyword>
<reference evidence="4" key="1">
    <citation type="journal article" date="2019" name="Int. J. Syst. Evol. Microbiol.">
        <title>The Global Catalogue of Microorganisms (GCM) 10K type strain sequencing project: providing services to taxonomists for standard genome sequencing and annotation.</title>
        <authorList>
            <consortium name="The Broad Institute Genomics Platform"/>
            <consortium name="The Broad Institute Genome Sequencing Center for Infectious Disease"/>
            <person name="Wu L."/>
            <person name="Ma J."/>
        </authorList>
    </citation>
    <scope>NUCLEOTIDE SEQUENCE [LARGE SCALE GENOMIC DNA]</scope>
    <source>
        <strain evidence="4">JCM 19125</strain>
    </source>
</reference>
<sequence>MPNDETPGVYIDETPAGPATIPPWGETVAAFVGHTERATGAAGEDVTLIPQRVGSLAEFESLFGGAQPEVGVRVDVVETPAGRDVRAAWADGVGPRHVVHPSLQLYFANGGRSALIVSVGRFGPDGAGPVADELRAGVDALAAVDEVSLIVVPETRWLPEAEYAAVYRQALDQCAERKDRFVLLDLPGSGSDGGAPSSVVDRFREADLGSHHRYGAAYWPDVITHLPPAVDEARVEVVHTVDGVPGAAVPLAEVDATLGTQVRAAIADLRVSVPPSGAVAGVYAHFDRTRGVWKAPAGIELKGVAGPAAELTARELDALQEPTRRSVNVIRRLAGRGIQVWGARTLAGADTEFRYVNVRRLVSHVEDSVRRGLWQFVFEPNDAATWARVRQLVDGFLTGLWQAGALVGTKPEEAFRVDVGLGRTMTQQDVVDGLLVLSVGLATTRPAEFIIVRFGQRQQAG</sequence>
<evidence type="ECO:0000313" key="4">
    <source>
        <dbReference type="Proteomes" id="UP001501521"/>
    </source>
</evidence>
<proteinExistence type="inferred from homology"/>
<gene>
    <name evidence="3" type="ORF">GCM10025789_12210</name>
</gene>
<dbReference type="PANTHER" id="PTHR35861">
    <property type="match status" value="1"/>
</dbReference>
<evidence type="ECO:0000259" key="2">
    <source>
        <dbReference type="Pfam" id="PF17482"/>
    </source>
</evidence>
<evidence type="ECO:0000313" key="3">
    <source>
        <dbReference type="EMBL" id="GAA4896086.1"/>
    </source>
</evidence>
<evidence type="ECO:0000256" key="1">
    <source>
        <dbReference type="ARBA" id="ARBA00008005"/>
    </source>
</evidence>
<protein>
    <recommendedName>
        <fullName evidence="2">Tail sheath protein C-terminal domain-containing protein</fullName>
    </recommendedName>
</protein>
<organism evidence="3 4">
    <name type="scientific">Tessaracoccus lubricantis</name>
    <dbReference type="NCBI Taxonomy" id="545543"/>
    <lineage>
        <taxon>Bacteria</taxon>
        <taxon>Bacillati</taxon>
        <taxon>Actinomycetota</taxon>
        <taxon>Actinomycetes</taxon>
        <taxon>Propionibacteriales</taxon>
        <taxon>Propionibacteriaceae</taxon>
        <taxon>Tessaracoccus</taxon>
    </lineage>
</organism>
<comment type="similarity">
    <text evidence="1">Belongs to the myoviridae tail sheath protein family.</text>
</comment>
<dbReference type="InterPro" id="IPR052042">
    <property type="entry name" value="Tail_sheath_structural"/>
</dbReference>
<dbReference type="EMBL" id="BAABLV010000019">
    <property type="protein sequence ID" value="GAA4896086.1"/>
    <property type="molecule type" value="Genomic_DNA"/>
</dbReference>
<dbReference type="Gene3D" id="3.40.50.11780">
    <property type="match status" value="1"/>
</dbReference>
<dbReference type="RefSeq" id="WP_345580496.1">
    <property type="nucleotide sequence ID" value="NZ_BAABLV010000019.1"/>
</dbReference>
<name>A0ABP9F849_9ACTN</name>
<dbReference type="Pfam" id="PF17482">
    <property type="entry name" value="Phage_sheath_1C"/>
    <property type="match status" value="1"/>
</dbReference>
<dbReference type="PANTHER" id="PTHR35861:SF1">
    <property type="entry name" value="PHAGE TAIL SHEATH PROTEIN"/>
    <property type="match status" value="1"/>
</dbReference>
<accession>A0ABP9F849</accession>
<dbReference type="Proteomes" id="UP001501521">
    <property type="component" value="Unassembled WGS sequence"/>
</dbReference>
<dbReference type="InterPro" id="IPR020287">
    <property type="entry name" value="Tail_sheath_C"/>
</dbReference>
<comment type="caution">
    <text evidence="3">The sequence shown here is derived from an EMBL/GenBank/DDBJ whole genome shotgun (WGS) entry which is preliminary data.</text>
</comment>